<evidence type="ECO:0000313" key="4">
    <source>
        <dbReference type="Proteomes" id="UP000218165"/>
    </source>
</evidence>
<comment type="similarity">
    <text evidence="1 2">Belongs to the phD/YefM antitoxin family.</text>
</comment>
<comment type="function">
    <text evidence="2">Antitoxin component of a type II toxin-antitoxin (TA) system.</text>
</comment>
<accession>A0A291GJ69</accession>
<dbReference type="SUPFAM" id="SSF143120">
    <property type="entry name" value="YefM-like"/>
    <property type="match status" value="1"/>
</dbReference>
<dbReference type="RefSeq" id="WP_096801401.1">
    <property type="nucleotide sequence ID" value="NZ_CP023563.1"/>
</dbReference>
<dbReference type="NCBIfam" id="TIGR01552">
    <property type="entry name" value="phd_fam"/>
    <property type="match status" value="1"/>
</dbReference>
<protein>
    <recommendedName>
        <fullName evidence="2">Antitoxin</fullName>
    </recommendedName>
</protein>
<dbReference type="Proteomes" id="UP000218165">
    <property type="component" value="Chromosome"/>
</dbReference>
<dbReference type="InterPro" id="IPR006442">
    <property type="entry name" value="Antitoxin_Phd/YefM"/>
</dbReference>
<evidence type="ECO:0000313" key="3">
    <source>
        <dbReference type="EMBL" id="ATG50261.1"/>
    </source>
</evidence>
<dbReference type="OrthoDB" id="33091at2"/>
<dbReference type="KEGG" id="brz:CFK38_01040"/>
<name>A0A291GJ69_9MICO</name>
<sequence>MSAKTVPESRPEHPERVVKVQEAKTRLSSLLREVETGSEIVISRGSTAVARLVPVDAPPQGDRRRPMGFLRFQVPDTFFEELPEEELRAWEGDA</sequence>
<dbReference type="Gene3D" id="3.40.1620.10">
    <property type="entry name" value="YefM-like domain"/>
    <property type="match status" value="1"/>
</dbReference>
<dbReference type="AlphaFoldDB" id="A0A291GJ69"/>
<evidence type="ECO:0000256" key="1">
    <source>
        <dbReference type="ARBA" id="ARBA00009981"/>
    </source>
</evidence>
<keyword evidence="4" id="KW-1185">Reference proteome</keyword>
<dbReference type="EMBL" id="CP023563">
    <property type="protein sequence ID" value="ATG50261.1"/>
    <property type="molecule type" value="Genomic_DNA"/>
</dbReference>
<proteinExistence type="inferred from homology"/>
<reference evidence="4" key="1">
    <citation type="submission" date="2017-09" db="EMBL/GenBank/DDBJ databases">
        <title>Brachybacterium sp. VM2412.</title>
        <authorList>
            <person name="Tak E.J."/>
            <person name="Bae J.-W."/>
        </authorList>
    </citation>
    <scope>NUCLEOTIDE SEQUENCE [LARGE SCALE GENOMIC DNA]</scope>
    <source>
        <strain evidence="4">VM2412</strain>
    </source>
</reference>
<gene>
    <name evidence="3" type="ORF">CFK38_01040</name>
</gene>
<organism evidence="3 4">
    <name type="scientific">Brachybacterium vulturis</name>
    <dbReference type="NCBI Taxonomy" id="2017484"/>
    <lineage>
        <taxon>Bacteria</taxon>
        <taxon>Bacillati</taxon>
        <taxon>Actinomycetota</taxon>
        <taxon>Actinomycetes</taxon>
        <taxon>Micrococcales</taxon>
        <taxon>Dermabacteraceae</taxon>
        <taxon>Brachybacterium</taxon>
    </lineage>
</organism>
<dbReference type="InterPro" id="IPR036165">
    <property type="entry name" value="YefM-like_sf"/>
</dbReference>
<dbReference type="Pfam" id="PF02604">
    <property type="entry name" value="PhdYeFM_antitox"/>
    <property type="match status" value="1"/>
</dbReference>
<evidence type="ECO:0000256" key="2">
    <source>
        <dbReference type="RuleBase" id="RU362080"/>
    </source>
</evidence>